<keyword evidence="1" id="KW-0732">Signal</keyword>
<dbReference type="AlphaFoldDB" id="A0A015J0H1"/>
<feature type="chain" id="PRO_5001473895" evidence="1">
    <location>
        <begin position="22"/>
        <end position="122"/>
    </location>
</feature>
<dbReference type="HOGENOM" id="CLU_162863_0_0_1"/>
<sequence length="122" mass="14013">MKFSIFFTLTIIFFATALVSTVIEGYHAEVVRNVLAECKIWVTDNNGNYVAGNKHYHRCDNNPPNLNIDTLSNDSYWLIASVEGSGRQDKRRGPLNNDFCYIIYGDAANWRFNTWDYCNSQS</sequence>
<protein>
    <submittedName>
        <fullName evidence="2">Uncharacterized protein</fullName>
    </submittedName>
</protein>
<proteinExistence type="predicted"/>
<evidence type="ECO:0000313" key="2">
    <source>
        <dbReference type="EMBL" id="EXX60170.1"/>
    </source>
</evidence>
<reference evidence="2 3" key="1">
    <citation type="submission" date="2014-02" db="EMBL/GenBank/DDBJ databases">
        <title>Single nucleus genome sequencing reveals high similarity among nuclei of an endomycorrhizal fungus.</title>
        <authorList>
            <person name="Lin K."/>
            <person name="Geurts R."/>
            <person name="Zhang Z."/>
            <person name="Limpens E."/>
            <person name="Saunders D.G."/>
            <person name="Mu D."/>
            <person name="Pang E."/>
            <person name="Cao H."/>
            <person name="Cha H."/>
            <person name="Lin T."/>
            <person name="Zhou Q."/>
            <person name="Shang Y."/>
            <person name="Li Y."/>
            <person name="Ivanov S."/>
            <person name="Sharma T."/>
            <person name="Velzen R.V."/>
            <person name="Ruijter N.D."/>
            <person name="Aanen D.K."/>
            <person name="Win J."/>
            <person name="Kamoun S."/>
            <person name="Bisseling T."/>
            <person name="Huang S."/>
        </authorList>
    </citation>
    <scope>NUCLEOTIDE SEQUENCE [LARGE SCALE GENOMIC DNA]</scope>
    <source>
        <strain evidence="3">DAOM197198w</strain>
    </source>
</reference>
<name>A0A015J0H1_RHIIW</name>
<dbReference type="Proteomes" id="UP000022910">
    <property type="component" value="Unassembled WGS sequence"/>
</dbReference>
<dbReference type="OrthoDB" id="2324524at2759"/>
<evidence type="ECO:0000313" key="3">
    <source>
        <dbReference type="Proteomes" id="UP000022910"/>
    </source>
</evidence>
<accession>A0A015J0H1</accession>
<feature type="signal peptide" evidence="1">
    <location>
        <begin position="1"/>
        <end position="21"/>
    </location>
</feature>
<keyword evidence="3" id="KW-1185">Reference proteome</keyword>
<comment type="caution">
    <text evidence="2">The sequence shown here is derived from an EMBL/GenBank/DDBJ whole genome shotgun (WGS) entry which is preliminary data.</text>
</comment>
<organism evidence="2 3">
    <name type="scientific">Rhizophagus irregularis (strain DAOM 197198w)</name>
    <name type="common">Glomus intraradices</name>
    <dbReference type="NCBI Taxonomy" id="1432141"/>
    <lineage>
        <taxon>Eukaryota</taxon>
        <taxon>Fungi</taxon>
        <taxon>Fungi incertae sedis</taxon>
        <taxon>Mucoromycota</taxon>
        <taxon>Glomeromycotina</taxon>
        <taxon>Glomeromycetes</taxon>
        <taxon>Glomerales</taxon>
        <taxon>Glomeraceae</taxon>
        <taxon>Rhizophagus</taxon>
    </lineage>
</organism>
<dbReference type="EMBL" id="JEMT01026019">
    <property type="protein sequence ID" value="EXX60170.1"/>
    <property type="molecule type" value="Genomic_DNA"/>
</dbReference>
<gene>
    <name evidence="2" type="ORF">RirG_182400</name>
</gene>
<evidence type="ECO:0000256" key="1">
    <source>
        <dbReference type="SAM" id="SignalP"/>
    </source>
</evidence>